<evidence type="ECO:0000256" key="2">
    <source>
        <dbReference type="ARBA" id="ARBA00022617"/>
    </source>
</evidence>
<dbReference type="GO" id="GO:0016705">
    <property type="term" value="F:oxidoreductase activity, acting on paired donors, with incorporation or reduction of molecular oxygen"/>
    <property type="evidence" value="ECO:0007669"/>
    <property type="project" value="InterPro"/>
</dbReference>
<keyword evidence="2" id="KW-0349">Heme</keyword>
<dbReference type="GO" id="GO:0004497">
    <property type="term" value="F:monooxygenase activity"/>
    <property type="evidence" value="ECO:0007669"/>
    <property type="project" value="UniProtKB-KW"/>
</dbReference>
<evidence type="ECO:0000256" key="5">
    <source>
        <dbReference type="ARBA" id="ARBA00022989"/>
    </source>
</evidence>
<dbReference type="OMA" id="REMILNW"/>
<dbReference type="PANTHER" id="PTHR24282">
    <property type="entry name" value="CYTOCHROME P450 FAMILY MEMBER"/>
    <property type="match status" value="1"/>
</dbReference>
<evidence type="ECO:0000313" key="11">
    <source>
        <dbReference type="Proteomes" id="UP000034112"/>
    </source>
</evidence>
<keyword evidence="5 9" id="KW-1133">Transmembrane helix</keyword>
<evidence type="ECO:0000256" key="7">
    <source>
        <dbReference type="ARBA" id="ARBA00023004"/>
    </source>
</evidence>
<dbReference type="AlphaFoldDB" id="A0A0F9XJJ6"/>
<dbReference type="InterPro" id="IPR050665">
    <property type="entry name" value="Cytochrome_P450_Monooxygen"/>
</dbReference>
<comment type="caution">
    <text evidence="10">The sequence shown here is derived from an EMBL/GenBank/DDBJ whole genome shotgun (WGS) entry which is preliminary data.</text>
</comment>
<dbReference type="Proteomes" id="UP000034112">
    <property type="component" value="Unassembled WGS sequence"/>
</dbReference>
<accession>A0A0F9XJJ6</accession>
<dbReference type="GO" id="GO:0005506">
    <property type="term" value="F:iron ion binding"/>
    <property type="evidence" value="ECO:0007669"/>
    <property type="project" value="InterPro"/>
</dbReference>
<evidence type="ECO:0000256" key="1">
    <source>
        <dbReference type="ARBA" id="ARBA00004370"/>
    </source>
</evidence>
<dbReference type="Gene3D" id="1.10.630.10">
    <property type="entry name" value="Cytochrome P450"/>
    <property type="match status" value="1"/>
</dbReference>
<proteinExistence type="predicted"/>
<keyword evidence="3 9" id="KW-0812">Transmembrane</keyword>
<reference evidence="11" key="1">
    <citation type="journal article" date="2015" name="Genome Announc.">
        <title>Draft whole-genome sequence of the biocontrol agent Trichoderma harzianum T6776.</title>
        <authorList>
            <person name="Baroncelli R."/>
            <person name="Piaggeschi G."/>
            <person name="Fiorini L."/>
            <person name="Bertolini E."/>
            <person name="Zapparata A."/>
            <person name="Pe M.E."/>
            <person name="Sarrocco S."/>
            <person name="Vannacci G."/>
        </authorList>
    </citation>
    <scope>NUCLEOTIDE SEQUENCE [LARGE SCALE GENOMIC DNA]</scope>
    <source>
        <strain evidence="11">T6776</strain>
    </source>
</reference>
<evidence type="ECO:0000256" key="6">
    <source>
        <dbReference type="ARBA" id="ARBA00023002"/>
    </source>
</evidence>
<keyword evidence="6" id="KW-0560">Oxidoreductase</keyword>
<evidence type="ECO:0000313" key="10">
    <source>
        <dbReference type="EMBL" id="KKP04595.1"/>
    </source>
</evidence>
<dbReference type="OrthoDB" id="2789670at2759"/>
<name>A0A0F9XJJ6_TRIHA</name>
<dbReference type="InterPro" id="IPR001128">
    <property type="entry name" value="Cyt_P450"/>
</dbReference>
<evidence type="ECO:0000256" key="4">
    <source>
        <dbReference type="ARBA" id="ARBA00022723"/>
    </source>
</evidence>
<dbReference type="Pfam" id="PF00067">
    <property type="entry name" value="p450"/>
    <property type="match status" value="1"/>
</dbReference>
<comment type="subcellular location">
    <subcellularLocation>
        <location evidence="1">Membrane</location>
    </subcellularLocation>
</comment>
<keyword evidence="8 9" id="KW-0472">Membrane</keyword>
<keyword evidence="7" id="KW-0408">Iron</keyword>
<dbReference type="GO" id="GO:0016020">
    <property type="term" value="C:membrane"/>
    <property type="evidence" value="ECO:0007669"/>
    <property type="project" value="UniProtKB-SubCell"/>
</dbReference>
<dbReference type="SUPFAM" id="SSF48264">
    <property type="entry name" value="Cytochrome P450"/>
    <property type="match status" value="1"/>
</dbReference>
<feature type="transmembrane region" description="Helical" evidence="9">
    <location>
        <begin position="21"/>
        <end position="39"/>
    </location>
</feature>
<evidence type="ECO:0000256" key="9">
    <source>
        <dbReference type="SAM" id="Phobius"/>
    </source>
</evidence>
<dbReference type="PANTHER" id="PTHR24282:SF211">
    <property type="entry name" value="CYTOCHROME P450-RELATED"/>
    <property type="match status" value="1"/>
</dbReference>
<gene>
    <name evidence="10" type="ORF">THAR02_03285</name>
</gene>
<sequence>MVNATWAQGLDVAGLFTEQKFSSSVLLIIFASIVHLIFLRRPSVIRDKDGKPIKELKANARVMKFALSAELSKQGRELAGDAPYMIHNGQSRELVITQPDHLKDFYKNDTQHHPKPANLNMGAYFGRILGHAVGVQAGERWKIIRKYFDPEFAFRVTVEAMPRTLDLVNQWADQLVQHSAPSSKPAASKSFTTDVQAVGKFLPFKIVSQQLYGQVFNEEFFSKLLEMNSLHEEILHDVLLNQRLTSKFWNLLPSKASRRMDEYNRRWKKFNLDAVALARKQNLDCPLERIYRGVDQSYELEELEFLHTVDEILYTNVEISAAVLKTLFTRLAEDQAFQQSLRSEIFLQTAATDSDLAKYVAKTDSLLNYLVMESMRHTPAFWFSLPECTAMAKTIGGYQVPANTAVVIDSGRLNKEAVTWGADGHDFRPQRFKEIPQSKCRYGFMKFGAGGASGRCLGKHVADITFKLTVIAVLKKFSLETPKVEILAATPAAVTFSPN</sequence>
<evidence type="ECO:0000256" key="3">
    <source>
        <dbReference type="ARBA" id="ARBA00022692"/>
    </source>
</evidence>
<evidence type="ECO:0000256" key="8">
    <source>
        <dbReference type="ARBA" id="ARBA00023136"/>
    </source>
</evidence>
<dbReference type="GO" id="GO:0020037">
    <property type="term" value="F:heme binding"/>
    <property type="evidence" value="ECO:0007669"/>
    <property type="project" value="InterPro"/>
</dbReference>
<organism evidence="10 11">
    <name type="scientific">Trichoderma harzianum</name>
    <name type="common">Hypocrea lixii</name>
    <dbReference type="NCBI Taxonomy" id="5544"/>
    <lineage>
        <taxon>Eukaryota</taxon>
        <taxon>Fungi</taxon>
        <taxon>Dikarya</taxon>
        <taxon>Ascomycota</taxon>
        <taxon>Pezizomycotina</taxon>
        <taxon>Sordariomycetes</taxon>
        <taxon>Hypocreomycetidae</taxon>
        <taxon>Hypocreales</taxon>
        <taxon>Hypocreaceae</taxon>
        <taxon>Trichoderma</taxon>
    </lineage>
</organism>
<protein>
    <submittedName>
        <fullName evidence="10">Cytochrome P450 monooxygenase</fullName>
    </submittedName>
</protein>
<dbReference type="EMBL" id="JOKZ01000072">
    <property type="protein sequence ID" value="KKP04595.1"/>
    <property type="molecule type" value="Genomic_DNA"/>
</dbReference>
<keyword evidence="10" id="KW-0503">Monooxygenase</keyword>
<dbReference type="InterPro" id="IPR036396">
    <property type="entry name" value="Cyt_P450_sf"/>
</dbReference>
<keyword evidence="4" id="KW-0479">Metal-binding</keyword>